<dbReference type="Gene3D" id="1.20.1540.10">
    <property type="entry name" value="Rhomboid-like"/>
    <property type="match status" value="1"/>
</dbReference>
<feature type="transmembrane region" description="Helical" evidence="6">
    <location>
        <begin position="31"/>
        <end position="50"/>
    </location>
</feature>
<feature type="transmembrane region" description="Helical" evidence="6">
    <location>
        <begin position="504"/>
        <end position="525"/>
    </location>
</feature>
<dbReference type="GO" id="GO:0016755">
    <property type="term" value="F:aminoacyltransferase activity"/>
    <property type="evidence" value="ECO:0007669"/>
    <property type="project" value="TreeGrafter"/>
</dbReference>
<dbReference type="InterPro" id="IPR024320">
    <property type="entry name" value="LPG_synthase_C"/>
</dbReference>
<dbReference type="PANTHER" id="PTHR34697:SF2">
    <property type="entry name" value="PHOSPHATIDYLGLYCEROL LYSYLTRANSFERASE"/>
    <property type="match status" value="1"/>
</dbReference>
<feature type="transmembrane region" description="Helical" evidence="6">
    <location>
        <begin position="406"/>
        <end position="427"/>
    </location>
</feature>
<evidence type="ECO:0000256" key="2">
    <source>
        <dbReference type="ARBA" id="ARBA00022475"/>
    </source>
</evidence>
<dbReference type="GO" id="GO:0005886">
    <property type="term" value="C:plasma membrane"/>
    <property type="evidence" value="ECO:0007669"/>
    <property type="project" value="UniProtKB-SubCell"/>
</dbReference>
<dbReference type="RefSeq" id="WP_184838596.1">
    <property type="nucleotide sequence ID" value="NZ_JACHMN010000002.1"/>
</dbReference>
<evidence type="ECO:0000256" key="3">
    <source>
        <dbReference type="ARBA" id="ARBA00022692"/>
    </source>
</evidence>
<dbReference type="GO" id="GO:0055091">
    <property type="term" value="P:phospholipid homeostasis"/>
    <property type="evidence" value="ECO:0007669"/>
    <property type="project" value="TreeGrafter"/>
</dbReference>
<dbReference type="SUPFAM" id="SSF144091">
    <property type="entry name" value="Rhomboid-like"/>
    <property type="match status" value="1"/>
</dbReference>
<keyword evidence="3 6" id="KW-0812">Transmembrane</keyword>
<keyword evidence="5 6" id="KW-0472">Membrane</keyword>
<dbReference type="InterPro" id="IPR051211">
    <property type="entry name" value="PG_lysyltransferase"/>
</dbReference>
<feature type="transmembrane region" description="Helical" evidence="6">
    <location>
        <begin position="271"/>
        <end position="294"/>
    </location>
</feature>
<accession>A0A841BTX6</accession>
<evidence type="ECO:0000313" key="9">
    <source>
        <dbReference type="Proteomes" id="UP000587527"/>
    </source>
</evidence>
<evidence type="ECO:0000256" key="4">
    <source>
        <dbReference type="ARBA" id="ARBA00022989"/>
    </source>
</evidence>
<proteinExistence type="predicted"/>
<dbReference type="AlphaFoldDB" id="A0A841BTX6"/>
<keyword evidence="4 6" id="KW-1133">Transmembrane helix</keyword>
<reference evidence="8 9" key="1">
    <citation type="submission" date="2020-08" db="EMBL/GenBank/DDBJ databases">
        <title>Sequencing the genomes of 1000 actinobacteria strains.</title>
        <authorList>
            <person name="Klenk H.-P."/>
        </authorList>
    </citation>
    <scope>NUCLEOTIDE SEQUENCE [LARGE SCALE GENOMIC DNA]</scope>
    <source>
        <strain evidence="8 9">DSM 45362</strain>
    </source>
</reference>
<comment type="caution">
    <text evidence="8">The sequence shown here is derived from an EMBL/GenBank/DDBJ whole genome shotgun (WGS) entry which is preliminary data.</text>
</comment>
<protein>
    <submittedName>
        <fullName evidence="8">Lysylphosphatidylglycerol synthetase-like protein (DUF2156 family)</fullName>
    </submittedName>
</protein>
<dbReference type="InterPro" id="IPR016181">
    <property type="entry name" value="Acyl_CoA_acyltransferase"/>
</dbReference>
<comment type="subcellular location">
    <subcellularLocation>
        <location evidence="1">Cell membrane</location>
        <topology evidence="1">Multi-pass membrane protein</topology>
    </subcellularLocation>
</comment>
<gene>
    <name evidence="8" type="ORF">F4553_004277</name>
</gene>
<organism evidence="8 9">
    <name type="scientific">Allocatelliglobosispora scoriae</name>
    <dbReference type="NCBI Taxonomy" id="643052"/>
    <lineage>
        <taxon>Bacteria</taxon>
        <taxon>Bacillati</taxon>
        <taxon>Actinomycetota</taxon>
        <taxon>Actinomycetes</taxon>
        <taxon>Micromonosporales</taxon>
        <taxon>Micromonosporaceae</taxon>
        <taxon>Allocatelliglobosispora</taxon>
    </lineage>
</organism>
<dbReference type="InterPro" id="IPR035952">
    <property type="entry name" value="Rhomboid-like_sf"/>
</dbReference>
<feature type="transmembrane region" description="Helical" evidence="6">
    <location>
        <begin position="365"/>
        <end position="386"/>
    </location>
</feature>
<keyword evidence="2" id="KW-1003">Cell membrane</keyword>
<name>A0A841BTX6_9ACTN</name>
<feature type="transmembrane region" description="Helical" evidence="6">
    <location>
        <begin position="177"/>
        <end position="192"/>
    </location>
</feature>
<keyword evidence="9" id="KW-1185">Reference proteome</keyword>
<feature type="transmembrane region" description="Helical" evidence="6">
    <location>
        <begin position="439"/>
        <end position="461"/>
    </location>
</feature>
<feature type="transmembrane region" description="Helical" evidence="6">
    <location>
        <begin position="81"/>
        <end position="101"/>
    </location>
</feature>
<sequence>MTELVSPEAAAPSRWRATLDAGLAILRRAPLTIGVVVALWVIGLATRSILRGPSESLLDRIGLGVPALADGRWWTLLTGGMWAKGFTAYLVVTAIYLLLVAPAESRLGWRMTGLLLVVSQVGGALFGLGVVWVAARIDDESWLGNLASDISITPAAAVFGVGLAFSFRMTALWRRRTRLVLLGVVLVAALYVGFLHDVVRATGAAVGLGAGWLLLHRRAPTTTTTTTTPATLQELRGSSADQVIPGEASAAGAGAGRGPRLYGSSHAETRVLVALVVAVSALGALVAALVPMPIGPLATYNDFFVSPPPDAATVAGICADPTLADDCRQLRAEDVFAGPTGFIMSILPALALLVIAEGLRRGKRLAWWLALGINVALIGLATWFVIEAMVNDRADIPDAGAFLWDSLTPLALPLVTLIVLLFTRRHFDLAIPRPALRRLGIIVGGGLVLASLAYLLIGYAIRDQFDPPATFGALLGDLPARFLPPAYLGLFNADVVPAGRGARLLAGGIGAIFWVVTLVALLFAFRRSGELSPQGAKAKARGVLESGGSTLSYMATWPGNDYWFTGDGKAALAYRVIGSVALTTGEPFGEAASRAAAVGEFSAYCDEHGWTPCLYSVTEECNRVTEQMGWRSVQVAEDTVVPLKDLEFTGKKWQDIRTALNKAAKAGVTAEWFTYAKAPLSITDQIRSISEEWVADKGLPEMGFTLGGLDELSDEHVRCLVAVDADRTVHGVTSWMPVYRDGRPVGWTLDFMRRRSDGFRGVMEFLIASAALGFQKEGAEFLSLSGAPLARLDRGEQPGALQRMLDVAGRTLEPVYGFRSLFNFKAKFQPSYEPMYMTYPDPAALPAIGQAIGKAYLPHVTPGQMFRLTQRFLKRPEE</sequence>
<feature type="domain" description="Phosphatidylglycerol lysyltransferase C-terminal" evidence="7">
    <location>
        <begin position="546"/>
        <end position="839"/>
    </location>
</feature>
<feature type="transmembrane region" description="Helical" evidence="6">
    <location>
        <begin position="336"/>
        <end position="356"/>
    </location>
</feature>
<dbReference type="PANTHER" id="PTHR34697">
    <property type="entry name" value="PHOSPHATIDYLGLYCEROL LYSYLTRANSFERASE"/>
    <property type="match status" value="1"/>
</dbReference>
<dbReference type="EMBL" id="JACHMN010000002">
    <property type="protein sequence ID" value="MBB5870898.1"/>
    <property type="molecule type" value="Genomic_DNA"/>
</dbReference>
<evidence type="ECO:0000259" key="7">
    <source>
        <dbReference type="Pfam" id="PF09924"/>
    </source>
</evidence>
<feature type="transmembrane region" description="Helical" evidence="6">
    <location>
        <begin position="198"/>
        <end position="215"/>
    </location>
</feature>
<evidence type="ECO:0000313" key="8">
    <source>
        <dbReference type="EMBL" id="MBB5870898.1"/>
    </source>
</evidence>
<dbReference type="Proteomes" id="UP000587527">
    <property type="component" value="Unassembled WGS sequence"/>
</dbReference>
<dbReference type="Pfam" id="PF09924">
    <property type="entry name" value="LPG_synthase_C"/>
    <property type="match status" value="1"/>
</dbReference>
<feature type="transmembrane region" description="Helical" evidence="6">
    <location>
        <begin position="113"/>
        <end position="134"/>
    </location>
</feature>
<feature type="transmembrane region" description="Helical" evidence="6">
    <location>
        <begin position="146"/>
        <end position="165"/>
    </location>
</feature>
<dbReference type="SUPFAM" id="SSF55729">
    <property type="entry name" value="Acyl-CoA N-acyltransferases (Nat)"/>
    <property type="match status" value="1"/>
</dbReference>
<evidence type="ECO:0000256" key="6">
    <source>
        <dbReference type="SAM" id="Phobius"/>
    </source>
</evidence>
<evidence type="ECO:0000256" key="5">
    <source>
        <dbReference type="ARBA" id="ARBA00023136"/>
    </source>
</evidence>
<evidence type="ECO:0000256" key="1">
    <source>
        <dbReference type="ARBA" id="ARBA00004651"/>
    </source>
</evidence>